<proteinExistence type="inferred from homology"/>
<reference evidence="3 4" key="1">
    <citation type="journal article" date="2020" name="Microorganisms">
        <title>Osmotic Adaptation and Compatible Solute Biosynthesis of Phototrophic Bacteria as Revealed from Genome Analyses.</title>
        <authorList>
            <person name="Imhoff J.F."/>
            <person name="Rahn T."/>
            <person name="Kunzel S."/>
            <person name="Keller A."/>
            <person name="Neulinger S.C."/>
        </authorList>
    </citation>
    <scope>NUCLEOTIDE SEQUENCE [LARGE SCALE GENOMIC DNA]</scope>
    <source>
        <strain evidence="3 4">DSM 21303</strain>
    </source>
</reference>
<dbReference type="AlphaFoldDB" id="A0A9X1B907"/>
<evidence type="ECO:0000313" key="3">
    <source>
        <dbReference type="EMBL" id="MBK1645362.1"/>
    </source>
</evidence>
<accession>A0A9X1B907</accession>
<comment type="function">
    <text evidence="2">Is required to sustain N(2)-dependent growth in the presence of low levels of carbon monoxide (CO). Probably acts by protecting the N(2) fixation ability of the nitrogenase complex, which is inactivated in the presence of CO.</text>
</comment>
<comment type="similarity">
    <text evidence="2">Belongs to the CowN family.</text>
</comment>
<evidence type="ECO:0000256" key="1">
    <source>
        <dbReference type="ARBA" id="ARBA00023231"/>
    </source>
</evidence>
<dbReference type="GO" id="GO:0009399">
    <property type="term" value="P:nitrogen fixation"/>
    <property type="evidence" value="ECO:0007669"/>
    <property type="project" value="UniProtKB-UniRule"/>
</dbReference>
<dbReference type="Proteomes" id="UP001138802">
    <property type="component" value="Unassembled WGS sequence"/>
</dbReference>
<dbReference type="Pfam" id="PF20543">
    <property type="entry name" value="CowN"/>
    <property type="match status" value="1"/>
</dbReference>
<comment type="caution">
    <text evidence="3">The sequence shown here is derived from an EMBL/GenBank/DDBJ whole genome shotgun (WGS) entry which is preliminary data.</text>
</comment>
<evidence type="ECO:0000256" key="2">
    <source>
        <dbReference type="HAMAP-Rule" id="MF_02117"/>
    </source>
</evidence>
<dbReference type="EMBL" id="NRSD01000011">
    <property type="protein sequence ID" value="MBK1645362.1"/>
    <property type="molecule type" value="Genomic_DNA"/>
</dbReference>
<dbReference type="HAMAP" id="MF_02117">
    <property type="entry name" value="CowN"/>
    <property type="match status" value="1"/>
</dbReference>
<organism evidence="3 4">
    <name type="scientific">Thiocapsa imhoffii</name>
    <dbReference type="NCBI Taxonomy" id="382777"/>
    <lineage>
        <taxon>Bacteria</taxon>
        <taxon>Pseudomonadati</taxon>
        <taxon>Pseudomonadota</taxon>
        <taxon>Gammaproteobacteria</taxon>
        <taxon>Chromatiales</taxon>
        <taxon>Chromatiaceae</taxon>
        <taxon>Thiocapsa</taxon>
    </lineage>
</organism>
<gene>
    <name evidence="2" type="primary">cowN</name>
    <name evidence="3" type="ORF">CKO25_12055</name>
</gene>
<keyword evidence="1 2" id="KW-0535">Nitrogen fixation</keyword>
<name>A0A9X1B907_9GAMM</name>
<protein>
    <recommendedName>
        <fullName evidence="2">N(2)-fixation sustaining protein CowN</fullName>
    </recommendedName>
    <alternativeName>
        <fullName evidence="2">CO weal-nitrogenase</fullName>
    </alternativeName>
</protein>
<evidence type="ECO:0000313" key="4">
    <source>
        <dbReference type="Proteomes" id="UP001138802"/>
    </source>
</evidence>
<dbReference type="InterPro" id="IPR024899">
    <property type="entry name" value="CowN"/>
</dbReference>
<dbReference type="NCBIfam" id="NF033689">
    <property type="entry name" value="N2Fix_CO_CowN"/>
    <property type="match status" value="1"/>
</dbReference>
<keyword evidence="4" id="KW-1185">Reference proteome</keyword>
<sequence length="98" mass="11322">MNPQPQPTDLDRYRSFLGLDCAGRAERFVKALRVFMHDADHDDPFWSYLVAKLDGESGPTHDPLYHIHCHLNDIRDLLDRLDEPQLSAELDVLETECC</sequence>
<dbReference type="RefSeq" id="WP_200388158.1">
    <property type="nucleotide sequence ID" value="NZ_NRSD01000011.1"/>
</dbReference>